<evidence type="ECO:0000313" key="2">
    <source>
        <dbReference type="EMBL" id="OSY36401.1"/>
    </source>
</evidence>
<accession>A0ABX3XM56</accession>
<feature type="compositionally biased region" description="Basic residues" evidence="1">
    <location>
        <begin position="297"/>
        <end position="311"/>
    </location>
</feature>
<feature type="compositionally biased region" description="Basic residues" evidence="1">
    <location>
        <begin position="116"/>
        <end position="130"/>
    </location>
</feature>
<proteinExistence type="predicted"/>
<protein>
    <submittedName>
        <fullName evidence="2">Uncharacterized protein</fullName>
    </submittedName>
</protein>
<feature type="compositionally biased region" description="Basic residues" evidence="1">
    <location>
        <begin position="182"/>
        <end position="192"/>
    </location>
</feature>
<name>A0ABX3XM56_STRPT</name>
<evidence type="ECO:0000313" key="3">
    <source>
        <dbReference type="Proteomes" id="UP000194225"/>
    </source>
</evidence>
<keyword evidence="3" id="KW-1185">Reference proteome</keyword>
<comment type="caution">
    <text evidence="2">The sequence shown here is derived from an EMBL/GenBank/DDBJ whole genome shotgun (WGS) entry which is preliminary data.</text>
</comment>
<feature type="compositionally biased region" description="Low complexity" evidence="1">
    <location>
        <begin position="312"/>
        <end position="325"/>
    </location>
</feature>
<evidence type="ECO:0000256" key="1">
    <source>
        <dbReference type="SAM" id="MobiDB-lite"/>
    </source>
</evidence>
<organism evidence="2 3">
    <name type="scientific">Streptomyces platensis</name>
    <dbReference type="NCBI Taxonomy" id="58346"/>
    <lineage>
        <taxon>Bacteria</taxon>
        <taxon>Bacillati</taxon>
        <taxon>Actinomycetota</taxon>
        <taxon>Actinomycetes</taxon>
        <taxon>Kitasatosporales</taxon>
        <taxon>Streptomycetaceae</taxon>
        <taxon>Streptomyces</taxon>
    </lineage>
</organism>
<sequence length="460" mass="47440">MPVGRAAGGLLAVHAGVGPARGRAARAPRPEYGLPFRPHPSRRSPGSERPGGAPAVRGRGGDLPADRRYEPGMAQPAGRTRPRRMGPPRSAGRTEPAAPAAVAGHRPGCPAPARGRTGRVRPPRPAHRLRCAQWRARPGGGRPPRAARIAPDRLRAGAVGRAAHPPRSAASDRNGAAGRGACRVRRARRTPGHGRGVAVPLQGGVLARGLPPRRPPLGDPPPDHAPDAAGARRHDAGRRAHPCRRDPARWPPGAHRPGAGRGRRPHPGPCPGRAGTGPSRPPRLRLPPRCTGAAVQRTRRRRGRGGRRGRRPVAGAVHGAAAGLPGPDGGRRGGVAATGVGAGLRGAGQPGAGADGGCGARADRPPGAGPAPCRAHAPAFRCPRARPRLARGDAARAGRPGGTGAAGRPVAASGPLRRRDRADSRPLGRRAAASRPHVAVRLRRPAERGARRRQRGGCRR</sequence>
<dbReference type="Proteomes" id="UP000194225">
    <property type="component" value="Unassembled WGS sequence"/>
</dbReference>
<feature type="region of interest" description="Disordered" evidence="1">
    <location>
        <begin position="15"/>
        <end position="460"/>
    </location>
</feature>
<gene>
    <name evidence="2" type="ORF">BG653_06824</name>
</gene>
<feature type="compositionally biased region" description="Low complexity" evidence="1">
    <location>
        <begin position="370"/>
        <end position="382"/>
    </location>
</feature>
<feature type="compositionally biased region" description="Gly residues" evidence="1">
    <location>
        <begin position="340"/>
        <end position="359"/>
    </location>
</feature>
<reference evidence="2 3" key="1">
    <citation type="submission" date="2016-09" db="EMBL/GenBank/DDBJ databases">
        <title>Streptomyces platensis DSM40041, a candidate organism with high potential of specific P450 cytochromes.</title>
        <authorList>
            <person name="Grumaz C."/>
            <person name="Vainshtein Y."/>
            <person name="Kirstahler P."/>
            <person name="Sohn K."/>
        </authorList>
    </citation>
    <scope>NUCLEOTIDE SEQUENCE [LARGE SCALE GENOMIC DNA]</scope>
    <source>
        <strain evidence="2 3">DSM 40041</strain>
    </source>
</reference>
<feature type="compositionally biased region" description="Low complexity" evidence="1">
    <location>
        <begin position="15"/>
        <end position="27"/>
    </location>
</feature>
<feature type="compositionally biased region" description="Low complexity" evidence="1">
    <location>
        <begin position="287"/>
        <end position="296"/>
    </location>
</feature>
<feature type="compositionally biased region" description="Basic and acidic residues" evidence="1">
    <location>
        <begin position="221"/>
        <end position="248"/>
    </location>
</feature>
<feature type="compositionally biased region" description="Basic residues" evidence="1">
    <location>
        <begin position="450"/>
        <end position="460"/>
    </location>
</feature>
<dbReference type="EMBL" id="MIGA01000077">
    <property type="protein sequence ID" value="OSY36401.1"/>
    <property type="molecule type" value="Genomic_DNA"/>
</dbReference>